<name>A0AAV7UJZ6_PLEWA</name>
<gene>
    <name evidence="2" type="ORF">NDU88_004753</name>
</gene>
<evidence type="ECO:0000313" key="3">
    <source>
        <dbReference type="Proteomes" id="UP001066276"/>
    </source>
</evidence>
<proteinExistence type="predicted"/>
<feature type="region of interest" description="Disordered" evidence="1">
    <location>
        <begin position="30"/>
        <end position="126"/>
    </location>
</feature>
<comment type="caution">
    <text evidence="2">The sequence shown here is derived from an EMBL/GenBank/DDBJ whole genome shotgun (WGS) entry which is preliminary data.</text>
</comment>
<dbReference type="EMBL" id="JANPWB010000005">
    <property type="protein sequence ID" value="KAJ1187988.1"/>
    <property type="molecule type" value="Genomic_DNA"/>
</dbReference>
<sequence>MAPRRSLAPDHIPPGAVAGLKSTRTLCTLRSSTHGHTPQKPPRASTLVRSHHVLSVRAQPSAGPPAFLHRCSDRSAAPEPPKAAQGLLRAERARLTPASTVGYDNSRINGPGPGRASQSDGHLARR</sequence>
<organism evidence="2 3">
    <name type="scientific">Pleurodeles waltl</name>
    <name type="common">Iberian ribbed newt</name>
    <dbReference type="NCBI Taxonomy" id="8319"/>
    <lineage>
        <taxon>Eukaryota</taxon>
        <taxon>Metazoa</taxon>
        <taxon>Chordata</taxon>
        <taxon>Craniata</taxon>
        <taxon>Vertebrata</taxon>
        <taxon>Euteleostomi</taxon>
        <taxon>Amphibia</taxon>
        <taxon>Batrachia</taxon>
        <taxon>Caudata</taxon>
        <taxon>Salamandroidea</taxon>
        <taxon>Salamandridae</taxon>
        <taxon>Pleurodelinae</taxon>
        <taxon>Pleurodeles</taxon>
    </lineage>
</organism>
<reference evidence="2" key="1">
    <citation type="journal article" date="2022" name="bioRxiv">
        <title>Sequencing and chromosome-scale assembly of the giantPleurodeles waltlgenome.</title>
        <authorList>
            <person name="Brown T."/>
            <person name="Elewa A."/>
            <person name="Iarovenko S."/>
            <person name="Subramanian E."/>
            <person name="Araus A.J."/>
            <person name="Petzold A."/>
            <person name="Susuki M."/>
            <person name="Suzuki K.-i.T."/>
            <person name="Hayashi T."/>
            <person name="Toyoda A."/>
            <person name="Oliveira C."/>
            <person name="Osipova E."/>
            <person name="Leigh N.D."/>
            <person name="Simon A."/>
            <person name="Yun M.H."/>
        </authorList>
    </citation>
    <scope>NUCLEOTIDE SEQUENCE</scope>
    <source>
        <strain evidence="2">20211129_DDA</strain>
        <tissue evidence="2">Liver</tissue>
    </source>
</reference>
<feature type="compositionally biased region" description="Polar residues" evidence="1">
    <location>
        <begin position="97"/>
        <end position="108"/>
    </location>
</feature>
<keyword evidence="3" id="KW-1185">Reference proteome</keyword>
<dbReference type="AlphaFoldDB" id="A0AAV7UJZ6"/>
<evidence type="ECO:0000313" key="2">
    <source>
        <dbReference type="EMBL" id="KAJ1187988.1"/>
    </source>
</evidence>
<protein>
    <submittedName>
        <fullName evidence="2">Uncharacterized protein</fullName>
    </submittedName>
</protein>
<dbReference type="Proteomes" id="UP001066276">
    <property type="component" value="Chromosome 3_1"/>
</dbReference>
<accession>A0AAV7UJZ6</accession>
<evidence type="ECO:0000256" key="1">
    <source>
        <dbReference type="SAM" id="MobiDB-lite"/>
    </source>
</evidence>